<evidence type="ECO:0000313" key="2">
    <source>
        <dbReference type="EMBL" id="NBC41438.1"/>
    </source>
</evidence>
<dbReference type="Proteomes" id="UP000537825">
    <property type="component" value="Unassembled WGS sequence"/>
</dbReference>
<comment type="caution">
    <text evidence="2">The sequence shown here is derived from an EMBL/GenBank/DDBJ whole genome shotgun (WGS) entry which is preliminary data.</text>
</comment>
<keyword evidence="3" id="KW-1185">Reference proteome</keyword>
<evidence type="ECO:0000313" key="3">
    <source>
        <dbReference type="Proteomes" id="UP000537825"/>
    </source>
</evidence>
<dbReference type="PANTHER" id="PTHR35861:SF1">
    <property type="entry name" value="PHAGE TAIL SHEATH PROTEIN"/>
    <property type="match status" value="1"/>
</dbReference>
<reference evidence="2 3" key="1">
    <citation type="submission" date="2020-01" db="EMBL/GenBank/DDBJ databases">
        <title>The draft genome sequence of Corallococcus exiguus DSM 14696.</title>
        <authorList>
            <person name="Zhang X."/>
            <person name="Zhu H."/>
        </authorList>
    </citation>
    <scope>NUCLEOTIDE SEQUENCE [LARGE SCALE GENOMIC DNA]</scope>
    <source>
        <strain evidence="2 3">DSM 14696</strain>
    </source>
</reference>
<organism evidence="2 3">
    <name type="scientific">Corallococcus exiguus</name>
    <dbReference type="NCBI Taxonomy" id="83462"/>
    <lineage>
        <taxon>Bacteria</taxon>
        <taxon>Pseudomonadati</taxon>
        <taxon>Myxococcota</taxon>
        <taxon>Myxococcia</taxon>
        <taxon>Myxococcales</taxon>
        <taxon>Cystobacterineae</taxon>
        <taxon>Myxococcaceae</taxon>
        <taxon>Corallococcus</taxon>
    </lineage>
</organism>
<dbReference type="PANTHER" id="PTHR35861">
    <property type="match status" value="1"/>
</dbReference>
<dbReference type="Gene3D" id="3.40.50.11780">
    <property type="match status" value="1"/>
</dbReference>
<protein>
    <submittedName>
        <fullName evidence="2">Phage tail sheath protein</fullName>
    </submittedName>
</protein>
<accession>A0A7X4Y9Q8</accession>
<gene>
    <name evidence="2" type="ORF">GTZ93_16595</name>
</gene>
<proteinExistence type="predicted"/>
<evidence type="ECO:0000256" key="1">
    <source>
        <dbReference type="SAM" id="MobiDB-lite"/>
    </source>
</evidence>
<dbReference type="EMBL" id="JAAAPK010000004">
    <property type="protein sequence ID" value="NBC41438.1"/>
    <property type="molecule type" value="Genomic_DNA"/>
</dbReference>
<sequence length="511" mass="52958">MSRELLSSKVVVEEEEPRVRGIPSAPTSVVGAVGLAQRGPIGQAVLCTSFEEYQATFGGFTPDSDLALAAMGFFENGGTHLWAVRTAHYEDASNPESHTATPAAAALTTGGGPTPAVVRGTLRPPFTLANGQRLEVSANGAEAVEVVFSGTAASVSAGRPGPYALTAGQSLRVRIDDGRDVFVLFNEEDFSDIAQATAQEVAAVLNTGLIGGRATVEAGVLRIASDTQGASSRLEVGDAVANTVFGFAGGPQVGSGNVQSLRAVELAEVRALVEAAVAGVRVAPSSLGALQLLTQSTGPGASLRVQGDAGSGLGLDALLHTGDASGATDILHLEAKDAGAYANRLEVEVRPPTNGAPETFDVLVLEDGAYRESFPNLSSAQGDARYVERVLNNERTGSTYVRAFMVQPDAIPDEQTVALSGGADGLVGLDDTDFIGSEAGRSGLLRARRSAGPLPSPGARARHARCPQRHGALLRGGARRPRLRRPRLARGLQRHGHRLLRLAGGRPRRAL</sequence>
<name>A0A7X4Y9Q8_9BACT</name>
<dbReference type="AlphaFoldDB" id="A0A7X4Y9Q8"/>
<feature type="region of interest" description="Disordered" evidence="1">
    <location>
        <begin position="448"/>
        <end position="483"/>
    </location>
</feature>
<dbReference type="RefSeq" id="WP_139915189.1">
    <property type="nucleotide sequence ID" value="NZ_CBCSLE010000040.1"/>
</dbReference>
<dbReference type="InterPro" id="IPR052042">
    <property type="entry name" value="Tail_sheath_structural"/>
</dbReference>